<organism evidence="1 2">
    <name type="scientific">Colletotrichum lupini</name>
    <dbReference type="NCBI Taxonomy" id="145971"/>
    <lineage>
        <taxon>Eukaryota</taxon>
        <taxon>Fungi</taxon>
        <taxon>Dikarya</taxon>
        <taxon>Ascomycota</taxon>
        <taxon>Pezizomycotina</taxon>
        <taxon>Sordariomycetes</taxon>
        <taxon>Hypocreomycetidae</taxon>
        <taxon>Glomerellales</taxon>
        <taxon>Glomerellaceae</taxon>
        <taxon>Colletotrichum</taxon>
        <taxon>Colletotrichum acutatum species complex</taxon>
    </lineage>
</organism>
<evidence type="ECO:0000313" key="2">
    <source>
        <dbReference type="Proteomes" id="UP000830671"/>
    </source>
</evidence>
<dbReference type="AlphaFoldDB" id="A0A9Q8SQX2"/>
<proteinExistence type="predicted"/>
<sequence length="182" mass="20950">MPERPRDMGQPIPRVEFLRQQPQEDYDGEYQNNSHLFGRDILERSMDLMDIVDVEESNHADAAFGVTSRLQSFRSSHFASEPLKPKEVKLNKMRWYFLPSKTARRTSTEHQLTLLSVRAYQEESGISASMPAADKGQKIDTGLVRRIINRKVSYEFSVEIYCIYSQATANTSGWPSDPKIPY</sequence>
<reference evidence="1" key="1">
    <citation type="journal article" date="2021" name="Mol. Plant Microbe Interact.">
        <title>Complete Genome Sequence of the Plant-Pathogenic Fungus Colletotrichum lupini.</title>
        <authorList>
            <person name="Baroncelli R."/>
            <person name="Pensec F."/>
            <person name="Da Lio D."/>
            <person name="Boufleur T."/>
            <person name="Vicente I."/>
            <person name="Sarrocco S."/>
            <person name="Picot A."/>
            <person name="Baraldi E."/>
            <person name="Sukno S."/>
            <person name="Thon M."/>
            <person name="Le Floch G."/>
        </authorList>
    </citation>
    <scope>NUCLEOTIDE SEQUENCE</scope>
    <source>
        <strain evidence="1">IMI 504893</strain>
    </source>
</reference>
<evidence type="ECO:0000313" key="1">
    <source>
        <dbReference type="EMBL" id="UQC81914.1"/>
    </source>
</evidence>
<keyword evidence="2" id="KW-1185">Reference proteome</keyword>
<name>A0A9Q8SQX2_9PEZI</name>
<dbReference type="RefSeq" id="XP_049143538.1">
    <property type="nucleotide sequence ID" value="XM_049286395.1"/>
</dbReference>
<dbReference type="KEGG" id="clup:CLUP02_07400"/>
<accession>A0A9Q8SQX2</accession>
<dbReference type="EMBL" id="CP019476">
    <property type="protein sequence ID" value="UQC81914.1"/>
    <property type="molecule type" value="Genomic_DNA"/>
</dbReference>
<dbReference type="Proteomes" id="UP000830671">
    <property type="component" value="Chromosome 4"/>
</dbReference>
<protein>
    <submittedName>
        <fullName evidence="1">Uncharacterized protein</fullName>
    </submittedName>
</protein>
<dbReference type="GeneID" id="73341405"/>
<gene>
    <name evidence="1" type="ORF">CLUP02_07400</name>
</gene>